<dbReference type="EMBL" id="MCFE01001238">
    <property type="protein sequence ID" value="ORX64097.1"/>
    <property type="molecule type" value="Genomic_DNA"/>
</dbReference>
<evidence type="ECO:0000256" key="11">
    <source>
        <dbReference type="PROSITE-ProRule" id="PRU00042"/>
    </source>
</evidence>
<evidence type="ECO:0000313" key="13">
    <source>
        <dbReference type="EMBL" id="ORX64097.1"/>
    </source>
</evidence>
<evidence type="ECO:0000256" key="10">
    <source>
        <dbReference type="ARBA" id="ARBA00023242"/>
    </source>
</evidence>
<keyword evidence="8" id="KW-0238">DNA-binding</keyword>
<keyword evidence="15" id="KW-1185">Reference proteome</keyword>
<gene>
    <name evidence="14" type="ORF">K493DRAFT_192351</name>
    <name evidence="13" type="ORF">K493DRAFT_193454</name>
</gene>
<organism evidence="13 15">
    <name type="scientific">Basidiobolus meristosporus CBS 931.73</name>
    <dbReference type="NCBI Taxonomy" id="1314790"/>
    <lineage>
        <taxon>Eukaryota</taxon>
        <taxon>Fungi</taxon>
        <taxon>Fungi incertae sedis</taxon>
        <taxon>Zoopagomycota</taxon>
        <taxon>Entomophthoromycotina</taxon>
        <taxon>Basidiobolomycetes</taxon>
        <taxon>Basidiobolales</taxon>
        <taxon>Basidiobolaceae</taxon>
        <taxon>Basidiobolus</taxon>
    </lineage>
</organism>
<keyword evidence="9" id="KW-0804">Transcription</keyword>
<evidence type="ECO:0000313" key="15">
    <source>
        <dbReference type="Proteomes" id="UP000193498"/>
    </source>
</evidence>
<evidence type="ECO:0000256" key="9">
    <source>
        <dbReference type="ARBA" id="ARBA00023163"/>
    </source>
</evidence>
<comment type="caution">
    <text evidence="13">The sequence shown here is derived from an EMBL/GenBank/DDBJ whole genome shotgun (WGS) entry which is preliminary data.</text>
</comment>
<dbReference type="Gene3D" id="3.30.160.60">
    <property type="entry name" value="Classic Zinc Finger"/>
    <property type="match status" value="2"/>
</dbReference>
<accession>A0A1Y1VS53</accession>
<keyword evidence="4" id="KW-0677">Repeat</keyword>
<evidence type="ECO:0000256" key="7">
    <source>
        <dbReference type="ARBA" id="ARBA00023015"/>
    </source>
</evidence>
<dbReference type="InterPro" id="IPR036236">
    <property type="entry name" value="Znf_C2H2_sf"/>
</dbReference>
<feature type="non-terminal residue" evidence="13">
    <location>
        <position position="57"/>
    </location>
</feature>
<dbReference type="Pfam" id="PF00096">
    <property type="entry name" value="zf-C2H2"/>
    <property type="match status" value="2"/>
</dbReference>
<keyword evidence="5 11" id="KW-0863">Zinc-finger</keyword>
<dbReference type="InterPro" id="IPR050717">
    <property type="entry name" value="C2H2-ZF_Transcription_Reg"/>
</dbReference>
<dbReference type="FunFam" id="3.30.160.60:FF:000185">
    <property type="entry name" value="zinc finger protein 319"/>
    <property type="match status" value="1"/>
</dbReference>
<dbReference type="PANTHER" id="PTHR14196">
    <property type="entry name" value="ODD-SKIPPED - RELATED"/>
    <property type="match status" value="1"/>
</dbReference>
<comment type="similarity">
    <text evidence="2">Belongs to the krueppel C2H2-type zinc-finger protein family.</text>
</comment>
<dbReference type="InterPro" id="IPR013087">
    <property type="entry name" value="Znf_C2H2_type"/>
</dbReference>
<keyword evidence="10" id="KW-0539">Nucleus</keyword>
<evidence type="ECO:0000256" key="6">
    <source>
        <dbReference type="ARBA" id="ARBA00022833"/>
    </source>
</evidence>
<dbReference type="SMART" id="SM00355">
    <property type="entry name" value="ZnF_C2H2"/>
    <property type="match status" value="2"/>
</dbReference>
<dbReference type="InParanoid" id="A0A1Y1VS53"/>
<dbReference type="PROSITE" id="PS50157">
    <property type="entry name" value="ZINC_FINGER_C2H2_2"/>
    <property type="match status" value="2"/>
</dbReference>
<keyword evidence="6" id="KW-0862">Zinc</keyword>
<dbReference type="PANTHER" id="PTHR14196:SF12">
    <property type="entry name" value="ZINC FINGER PROTEIN 208-LIKE"/>
    <property type="match status" value="1"/>
</dbReference>
<evidence type="ECO:0000256" key="1">
    <source>
        <dbReference type="ARBA" id="ARBA00004123"/>
    </source>
</evidence>
<keyword evidence="3" id="KW-0479">Metal-binding</keyword>
<evidence type="ECO:0000256" key="3">
    <source>
        <dbReference type="ARBA" id="ARBA00022723"/>
    </source>
</evidence>
<dbReference type="GO" id="GO:0000977">
    <property type="term" value="F:RNA polymerase II transcription regulatory region sequence-specific DNA binding"/>
    <property type="evidence" value="ECO:0007669"/>
    <property type="project" value="TreeGrafter"/>
</dbReference>
<dbReference type="SUPFAM" id="SSF57667">
    <property type="entry name" value="beta-beta-alpha zinc fingers"/>
    <property type="match status" value="1"/>
</dbReference>
<dbReference type="Proteomes" id="UP000193498">
    <property type="component" value="Unassembled WGS sequence"/>
</dbReference>
<keyword evidence="7" id="KW-0805">Transcription regulation</keyword>
<evidence type="ECO:0000256" key="5">
    <source>
        <dbReference type="ARBA" id="ARBA00022771"/>
    </source>
</evidence>
<dbReference type="OrthoDB" id="8922241at2759"/>
<dbReference type="GO" id="GO:0000981">
    <property type="term" value="F:DNA-binding transcription factor activity, RNA polymerase II-specific"/>
    <property type="evidence" value="ECO:0007669"/>
    <property type="project" value="TreeGrafter"/>
</dbReference>
<dbReference type="GO" id="GO:0008270">
    <property type="term" value="F:zinc ion binding"/>
    <property type="evidence" value="ECO:0007669"/>
    <property type="project" value="UniProtKB-KW"/>
</dbReference>
<proteinExistence type="inferred from homology"/>
<evidence type="ECO:0000259" key="12">
    <source>
        <dbReference type="PROSITE" id="PS50157"/>
    </source>
</evidence>
<evidence type="ECO:0000256" key="4">
    <source>
        <dbReference type="ARBA" id="ARBA00022737"/>
    </source>
</evidence>
<sequence length="57" mass="7073">CPYCSRHFRRRHDLHRHIRLHTGERPYSCDICTKAFYRTDALKRHYRSEHKILLPPK</sequence>
<feature type="domain" description="C2H2-type" evidence="12">
    <location>
        <begin position="1"/>
        <end position="26"/>
    </location>
</feature>
<dbReference type="STRING" id="1314790.A0A1Y1VS53"/>
<dbReference type="PROSITE" id="PS00028">
    <property type="entry name" value="ZINC_FINGER_C2H2_1"/>
    <property type="match status" value="2"/>
</dbReference>
<dbReference type="AlphaFoldDB" id="A0A1Y1VS53"/>
<feature type="domain" description="C2H2-type" evidence="12">
    <location>
        <begin position="27"/>
        <end position="55"/>
    </location>
</feature>
<evidence type="ECO:0000313" key="14">
    <source>
        <dbReference type="EMBL" id="ORX77706.1"/>
    </source>
</evidence>
<comment type="subcellular location">
    <subcellularLocation>
        <location evidence="1">Nucleus</location>
    </subcellularLocation>
</comment>
<feature type="non-terminal residue" evidence="13">
    <location>
        <position position="1"/>
    </location>
</feature>
<evidence type="ECO:0000256" key="8">
    <source>
        <dbReference type="ARBA" id="ARBA00023125"/>
    </source>
</evidence>
<dbReference type="GO" id="GO:0005634">
    <property type="term" value="C:nucleus"/>
    <property type="evidence" value="ECO:0007669"/>
    <property type="project" value="UniProtKB-SubCell"/>
</dbReference>
<name>A0A1Y1VS53_9FUNG</name>
<reference evidence="13 15" key="1">
    <citation type="submission" date="2016-07" db="EMBL/GenBank/DDBJ databases">
        <title>Pervasive Adenine N6-methylation of Active Genes in Fungi.</title>
        <authorList>
            <consortium name="DOE Joint Genome Institute"/>
            <person name="Mondo S.J."/>
            <person name="Dannebaum R.O."/>
            <person name="Kuo R.C."/>
            <person name="Labutti K."/>
            <person name="Haridas S."/>
            <person name="Kuo A."/>
            <person name="Salamov A."/>
            <person name="Ahrendt S.R."/>
            <person name="Lipzen A."/>
            <person name="Sullivan W."/>
            <person name="Andreopoulos W.B."/>
            <person name="Clum A."/>
            <person name="Lindquist E."/>
            <person name="Daum C."/>
            <person name="Ramamoorthy G.K."/>
            <person name="Gryganskyi A."/>
            <person name="Culley D."/>
            <person name="Magnuson J.K."/>
            <person name="James T.Y."/>
            <person name="O'Malley M.A."/>
            <person name="Stajich J.E."/>
            <person name="Spatafora J.W."/>
            <person name="Visel A."/>
            <person name="Grigoriev I.V."/>
        </authorList>
    </citation>
    <scope>NUCLEOTIDE SEQUENCE [LARGE SCALE GENOMIC DNA]</scope>
    <source>
        <strain evidence="13 15">CBS 931.73</strain>
    </source>
</reference>
<evidence type="ECO:0000256" key="2">
    <source>
        <dbReference type="ARBA" id="ARBA00006991"/>
    </source>
</evidence>
<dbReference type="EMBL" id="MCFE01000861">
    <property type="protein sequence ID" value="ORX77706.1"/>
    <property type="molecule type" value="Genomic_DNA"/>
</dbReference>
<protein>
    <recommendedName>
        <fullName evidence="12">C2H2-type domain-containing protein</fullName>
    </recommendedName>
</protein>